<dbReference type="Proteomes" id="UP000637906">
    <property type="component" value="Unassembled WGS sequence"/>
</dbReference>
<sequence>MPIYIRFVNNKQVETTTLENKPEDNGWHEAPRDFSWQKSYCLTENEKITECSDEDVRLELLQNAKSAAFTSLDIYFHNYTEPYVGYSHHKAKSYDIQAQAAGNILKAEEAKQPLNNKDTEIITPLAQVRDISVVEMAKLIQEKANQAIKAIIKCEELESLAKKKIKEAKTDQELQNILDNFVKEIQVSLTQPKG</sequence>
<evidence type="ECO:0000313" key="1">
    <source>
        <dbReference type="EMBL" id="GHM60066.1"/>
    </source>
</evidence>
<dbReference type="EMBL" id="BNGU01000067">
    <property type="protein sequence ID" value="GHM60066.1"/>
    <property type="molecule type" value="Genomic_DNA"/>
</dbReference>
<comment type="caution">
    <text evidence="1">The sequence shown here is derived from an EMBL/GenBank/DDBJ whole genome shotgun (WGS) entry which is preliminary data.</text>
</comment>
<evidence type="ECO:0000313" key="2">
    <source>
        <dbReference type="Proteomes" id="UP000637906"/>
    </source>
</evidence>
<dbReference type="AlphaFoldDB" id="A0A8J3HQL6"/>
<accession>A0A8J3HQL6</accession>
<name>A0A8J3HQL6_9RICK</name>
<keyword evidence="2" id="KW-1185">Reference proteome</keyword>
<organism evidence="1 2">
    <name type="scientific">Candidatus Mesenet longicola</name>
    <dbReference type="NCBI Taxonomy" id="1892558"/>
    <lineage>
        <taxon>Bacteria</taxon>
        <taxon>Pseudomonadati</taxon>
        <taxon>Pseudomonadota</taxon>
        <taxon>Alphaproteobacteria</taxon>
        <taxon>Rickettsiales</taxon>
        <taxon>Anaplasmataceae</taxon>
        <taxon>Candidatus Mesenet</taxon>
    </lineage>
</organism>
<protein>
    <submittedName>
        <fullName evidence="1">Uncharacterized protein</fullName>
    </submittedName>
</protein>
<reference evidence="1 2" key="1">
    <citation type="journal article" date="2021" name="Microb. Ecol.">
        <title>Candidatus Mesenet longicola: Novel Endosymbionts of Brontispa longissima that Induce Cytoplasmic Incompatibility.</title>
        <authorList>
            <person name="Takano S."/>
            <person name="Gotoh Y."/>
            <person name="Hayashi T."/>
        </authorList>
    </citation>
    <scope>NUCLEOTIDE SEQUENCE [LARGE SCALE GENOMIC DNA]</scope>
    <source>
        <strain evidence="1">L5</strain>
    </source>
</reference>
<gene>
    <name evidence="1" type="ORF">sL5_10590</name>
</gene>
<proteinExistence type="predicted"/>